<dbReference type="Pfam" id="PF13449">
    <property type="entry name" value="Phytase-like"/>
    <property type="match status" value="1"/>
</dbReference>
<dbReference type="InterPro" id="IPR027372">
    <property type="entry name" value="Phytase-like_dom"/>
</dbReference>
<dbReference type="RefSeq" id="WP_184701644.1">
    <property type="nucleotide sequence ID" value="NZ_BAABEG010000002.1"/>
</dbReference>
<dbReference type="EMBL" id="JACHOU010000019">
    <property type="protein sequence ID" value="MBB6357048.1"/>
    <property type="molecule type" value="Genomic_DNA"/>
</dbReference>
<reference evidence="3 4" key="1">
    <citation type="submission" date="2020-08" db="EMBL/GenBank/DDBJ databases">
        <title>Genomic Encyclopedia of Type Strains, Phase IV (KMG-IV): sequencing the most valuable type-strain genomes for metagenomic binning, comparative biology and taxonomic classification.</title>
        <authorList>
            <person name="Goeker M."/>
        </authorList>
    </citation>
    <scope>NUCLEOTIDE SEQUENCE [LARGE SCALE GENOMIC DNA]</scope>
    <source>
        <strain evidence="3 4">DSM 7051</strain>
    </source>
</reference>
<accession>A0A7X0FC74</accession>
<keyword evidence="4" id="KW-1185">Reference proteome</keyword>
<gene>
    <name evidence="3" type="ORF">GGR00_004868</name>
</gene>
<feature type="chain" id="PRO_5031382202" description="Phytase-like domain-containing protein" evidence="1">
    <location>
        <begin position="25"/>
        <end position="311"/>
    </location>
</feature>
<comment type="caution">
    <text evidence="3">The sequence shown here is derived from an EMBL/GenBank/DDBJ whole genome shotgun (WGS) entry which is preliminary data.</text>
</comment>
<evidence type="ECO:0000313" key="4">
    <source>
        <dbReference type="Proteomes" id="UP000536262"/>
    </source>
</evidence>
<organism evidence="3 4">
    <name type="scientific">Aminobacter aganoensis</name>
    <dbReference type="NCBI Taxonomy" id="83264"/>
    <lineage>
        <taxon>Bacteria</taxon>
        <taxon>Pseudomonadati</taxon>
        <taxon>Pseudomonadota</taxon>
        <taxon>Alphaproteobacteria</taxon>
        <taxon>Hyphomicrobiales</taxon>
        <taxon>Phyllobacteriaceae</taxon>
        <taxon>Aminobacter</taxon>
    </lineage>
</organism>
<feature type="domain" description="Phytase-like" evidence="2">
    <location>
        <begin position="50"/>
        <end position="281"/>
    </location>
</feature>
<keyword evidence="1" id="KW-0732">Signal</keyword>
<dbReference type="Proteomes" id="UP000536262">
    <property type="component" value="Unassembled WGS sequence"/>
</dbReference>
<dbReference type="AlphaFoldDB" id="A0A7X0FC74"/>
<evidence type="ECO:0000259" key="2">
    <source>
        <dbReference type="Pfam" id="PF13449"/>
    </source>
</evidence>
<name>A0A7X0FC74_9HYPH</name>
<feature type="signal peptide" evidence="1">
    <location>
        <begin position="1"/>
        <end position="24"/>
    </location>
</feature>
<evidence type="ECO:0000313" key="3">
    <source>
        <dbReference type="EMBL" id="MBB6357048.1"/>
    </source>
</evidence>
<dbReference type="SUPFAM" id="SSF50956">
    <property type="entry name" value="Thermostable phytase (3-phytase)"/>
    <property type="match status" value="1"/>
</dbReference>
<sequence>MIKKILPALLLCTTVLAPGSLAMAQSSSFALTLLDSKASPASGPGGHNINELSGLAWDADDKLLYAVSDDGVLHHFRVEIKDNKIASMEPVFSVQLATGTTPALVNAEGLAVVNGDNGTPSDGELLVAFEDGPAIHRFKPDGTPIEALTLPGTLSDVAQYNEPNSRLEAVAATIDRGIVTAPEEAMQGQPGDTHTIYGLDGGRWTFPTFQPKRSNLKAIETMPGGQLLVLERTRETKGGPSIGRLRVVDPQACAAETCTATELDAGASTLLNDNFEGMARLTDELYLAVTDKTKKETPSTEFVLFSVIKPD</sequence>
<protein>
    <recommendedName>
        <fullName evidence="2">Phytase-like domain-containing protein</fullName>
    </recommendedName>
</protein>
<evidence type="ECO:0000256" key="1">
    <source>
        <dbReference type="SAM" id="SignalP"/>
    </source>
</evidence>
<proteinExistence type="predicted"/>